<dbReference type="WBParaSite" id="L893_g31999.t1">
    <property type="protein sequence ID" value="L893_g31999.t1"/>
    <property type="gene ID" value="L893_g31999"/>
</dbReference>
<organism evidence="2 3">
    <name type="scientific">Steinernema glaseri</name>
    <dbReference type="NCBI Taxonomy" id="37863"/>
    <lineage>
        <taxon>Eukaryota</taxon>
        <taxon>Metazoa</taxon>
        <taxon>Ecdysozoa</taxon>
        <taxon>Nematoda</taxon>
        <taxon>Chromadorea</taxon>
        <taxon>Rhabditida</taxon>
        <taxon>Tylenchina</taxon>
        <taxon>Panagrolaimomorpha</taxon>
        <taxon>Strongyloidoidea</taxon>
        <taxon>Steinernematidae</taxon>
        <taxon>Steinernema</taxon>
    </lineage>
</organism>
<dbReference type="InterPro" id="IPR011009">
    <property type="entry name" value="Kinase-like_dom_sf"/>
</dbReference>
<evidence type="ECO:0000313" key="2">
    <source>
        <dbReference type="Proteomes" id="UP000095287"/>
    </source>
</evidence>
<dbReference type="Gene3D" id="1.10.510.10">
    <property type="entry name" value="Transferase(Phosphotransferase) domain 1"/>
    <property type="match status" value="1"/>
</dbReference>
<reference evidence="3" key="1">
    <citation type="submission" date="2016-11" db="UniProtKB">
        <authorList>
            <consortium name="WormBaseParasite"/>
        </authorList>
    </citation>
    <scope>IDENTIFICATION</scope>
</reference>
<evidence type="ECO:0000313" key="3">
    <source>
        <dbReference type="WBParaSite" id="L893_g31999.t1"/>
    </source>
</evidence>
<dbReference type="InterPro" id="IPR000719">
    <property type="entry name" value="Prot_kinase_dom"/>
</dbReference>
<dbReference type="GO" id="GO:0004672">
    <property type="term" value="F:protein kinase activity"/>
    <property type="evidence" value="ECO:0007669"/>
    <property type="project" value="InterPro"/>
</dbReference>
<dbReference type="SUPFAM" id="SSF56112">
    <property type="entry name" value="Protein kinase-like (PK-like)"/>
    <property type="match status" value="1"/>
</dbReference>
<protein>
    <submittedName>
        <fullName evidence="3">Protein kinase domain-containing protein</fullName>
    </submittedName>
</protein>
<keyword evidence="2" id="KW-1185">Reference proteome</keyword>
<accession>A0A1I8A1P9</accession>
<name>A0A1I8A1P9_9BILA</name>
<evidence type="ECO:0000259" key="1">
    <source>
        <dbReference type="PROSITE" id="PS50011"/>
    </source>
</evidence>
<sequence length="104" mass="12084">MDLAGTPSFLPPEWYRSGFYHGNRGDLWAAAITLVFMCTAKLPWDLTCRKKDANFKRFSSGISIEGWNRLAQKEESFIRSLLNRAIARWVIPRGCWDALKKYRL</sequence>
<feature type="domain" description="Protein kinase" evidence="1">
    <location>
        <begin position="1"/>
        <end position="104"/>
    </location>
</feature>
<dbReference type="GO" id="GO:0005524">
    <property type="term" value="F:ATP binding"/>
    <property type="evidence" value="ECO:0007669"/>
    <property type="project" value="InterPro"/>
</dbReference>
<dbReference type="PROSITE" id="PS50011">
    <property type="entry name" value="PROTEIN_KINASE_DOM"/>
    <property type="match status" value="1"/>
</dbReference>
<dbReference type="Proteomes" id="UP000095287">
    <property type="component" value="Unplaced"/>
</dbReference>
<proteinExistence type="predicted"/>
<dbReference type="AlphaFoldDB" id="A0A1I8A1P9"/>